<protein>
    <submittedName>
        <fullName evidence="1">Uncharacterized protein</fullName>
    </submittedName>
</protein>
<accession>A0A6A4RKT2</accession>
<evidence type="ECO:0000313" key="2">
    <source>
        <dbReference type="Proteomes" id="UP000438429"/>
    </source>
</evidence>
<sequence>MSSISSSYMNIADVPRFQDGIPHRFYFCIGWLIGSTADNDMMPTRCPCGGIRYWATTYFHIQCDLEKLQHVSSILLSDCRNTRRTAA</sequence>
<organism evidence="1 2">
    <name type="scientific">Scophthalmus maximus</name>
    <name type="common">Turbot</name>
    <name type="synonym">Psetta maxima</name>
    <dbReference type="NCBI Taxonomy" id="52904"/>
    <lineage>
        <taxon>Eukaryota</taxon>
        <taxon>Metazoa</taxon>
        <taxon>Chordata</taxon>
        <taxon>Craniata</taxon>
        <taxon>Vertebrata</taxon>
        <taxon>Euteleostomi</taxon>
        <taxon>Actinopterygii</taxon>
        <taxon>Neopterygii</taxon>
        <taxon>Teleostei</taxon>
        <taxon>Neoteleostei</taxon>
        <taxon>Acanthomorphata</taxon>
        <taxon>Carangaria</taxon>
        <taxon>Pleuronectiformes</taxon>
        <taxon>Pleuronectoidei</taxon>
        <taxon>Scophthalmidae</taxon>
        <taxon>Scophthalmus</taxon>
    </lineage>
</organism>
<dbReference type="Proteomes" id="UP000438429">
    <property type="component" value="Unassembled WGS sequence"/>
</dbReference>
<reference evidence="1 2" key="1">
    <citation type="submission" date="2019-06" db="EMBL/GenBank/DDBJ databases">
        <title>Draft genomes of female and male turbot (Scophthalmus maximus).</title>
        <authorList>
            <person name="Xu H."/>
            <person name="Xu X.-W."/>
            <person name="Shao C."/>
            <person name="Chen S."/>
        </authorList>
    </citation>
    <scope>NUCLEOTIDE SEQUENCE [LARGE SCALE GENOMIC DNA]</scope>
    <source>
        <strain evidence="1">Ysfricsl-2016a</strain>
        <tissue evidence="1">Blood</tissue>
    </source>
</reference>
<evidence type="ECO:0000313" key="1">
    <source>
        <dbReference type="EMBL" id="KAF0023096.1"/>
    </source>
</evidence>
<proteinExistence type="predicted"/>
<name>A0A6A4RKT2_SCOMX</name>
<dbReference type="AlphaFoldDB" id="A0A6A4RKT2"/>
<gene>
    <name evidence="1" type="ORF">F2P81_023726</name>
</gene>
<comment type="caution">
    <text evidence="1">The sequence shown here is derived from an EMBL/GenBank/DDBJ whole genome shotgun (WGS) entry which is preliminary data.</text>
</comment>
<dbReference type="EMBL" id="VEVO01000022">
    <property type="protein sequence ID" value="KAF0023096.1"/>
    <property type="molecule type" value="Genomic_DNA"/>
</dbReference>